<name>A0A1F4U3B2_UNCSA</name>
<dbReference type="AlphaFoldDB" id="A0A1F4U3B2"/>
<dbReference type="SUPFAM" id="SSF56784">
    <property type="entry name" value="HAD-like"/>
    <property type="match status" value="1"/>
</dbReference>
<dbReference type="PANTHER" id="PTHR43434">
    <property type="entry name" value="PHOSPHOGLYCOLATE PHOSPHATASE"/>
    <property type="match status" value="1"/>
</dbReference>
<dbReference type="Gene3D" id="3.40.50.1000">
    <property type="entry name" value="HAD superfamily/HAD-like"/>
    <property type="match status" value="1"/>
</dbReference>
<dbReference type="EMBL" id="MEUJ01000008">
    <property type="protein sequence ID" value="OGC39454.1"/>
    <property type="molecule type" value="Genomic_DNA"/>
</dbReference>
<accession>A0A1F4U3B2</accession>
<gene>
    <name evidence="1" type="ORF">A2438_07815</name>
</gene>
<dbReference type="InterPro" id="IPR006439">
    <property type="entry name" value="HAD-SF_hydro_IA"/>
</dbReference>
<dbReference type="InterPro" id="IPR023198">
    <property type="entry name" value="PGP-like_dom2"/>
</dbReference>
<reference evidence="1 2" key="1">
    <citation type="journal article" date="2016" name="Nat. Commun.">
        <title>Thousands of microbial genomes shed light on interconnected biogeochemical processes in an aquifer system.</title>
        <authorList>
            <person name="Anantharaman K."/>
            <person name="Brown C.T."/>
            <person name="Hug L.A."/>
            <person name="Sharon I."/>
            <person name="Castelle C.J."/>
            <person name="Probst A.J."/>
            <person name="Thomas B.C."/>
            <person name="Singh A."/>
            <person name="Wilkins M.J."/>
            <person name="Karaoz U."/>
            <person name="Brodie E.L."/>
            <person name="Williams K.H."/>
            <person name="Hubbard S.S."/>
            <person name="Banfield J.F."/>
        </authorList>
    </citation>
    <scope>NUCLEOTIDE SEQUENCE [LARGE SCALE GENOMIC DNA]</scope>
</reference>
<dbReference type="NCBIfam" id="TIGR01549">
    <property type="entry name" value="HAD-SF-IA-v1"/>
    <property type="match status" value="1"/>
</dbReference>
<dbReference type="InterPro" id="IPR023214">
    <property type="entry name" value="HAD_sf"/>
</dbReference>
<evidence type="ECO:0000313" key="1">
    <source>
        <dbReference type="EMBL" id="OGC39454.1"/>
    </source>
</evidence>
<dbReference type="Proteomes" id="UP000179242">
    <property type="component" value="Unassembled WGS sequence"/>
</dbReference>
<comment type="caution">
    <text evidence="1">The sequence shown here is derived from an EMBL/GenBank/DDBJ whole genome shotgun (WGS) entry which is preliminary data.</text>
</comment>
<proteinExistence type="predicted"/>
<protein>
    <recommendedName>
        <fullName evidence="3">HAD family hydrolase</fullName>
    </recommendedName>
</protein>
<dbReference type="Pfam" id="PF13419">
    <property type="entry name" value="HAD_2"/>
    <property type="match status" value="1"/>
</dbReference>
<dbReference type="InterPro" id="IPR036412">
    <property type="entry name" value="HAD-like_sf"/>
</dbReference>
<evidence type="ECO:0000313" key="2">
    <source>
        <dbReference type="Proteomes" id="UP000179242"/>
    </source>
</evidence>
<dbReference type="SFLD" id="SFLDS00003">
    <property type="entry name" value="Haloacid_Dehalogenase"/>
    <property type="match status" value="1"/>
</dbReference>
<dbReference type="SFLD" id="SFLDG01129">
    <property type="entry name" value="C1.5:_HAD__Beta-PGM__Phosphata"/>
    <property type="match status" value="1"/>
</dbReference>
<sequence>MQIWSLYVVDLKINDNIIENINLVIFDRDGTLIDLYHYWSQMIAKRAELICNRFKLNEEDKTALMFAMGVDVKAGQLRSEGPVGIKKREIVMQAAVDQLAVWGIIDAGLVCFEIFKEVDQWSTDMLGELIKPLPGAKELIDVLLSRDCKIAIATTDREERAKISMDFLALTDKLDYIVGADSVKKSKPAPDMINLILKELKADKLAAVMVGDAETDIQMGNNAGLKACIAVCTGISSRSRLAELTELVVEDISKILVS</sequence>
<dbReference type="InterPro" id="IPR041492">
    <property type="entry name" value="HAD_2"/>
</dbReference>
<dbReference type="Gene3D" id="1.10.150.240">
    <property type="entry name" value="Putative phosphatase, domain 2"/>
    <property type="match status" value="1"/>
</dbReference>
<evidence type="ECO:0008006" key="3">
    <source>
        <dbReference type="Google" id="ProtNLM"/>
    </source>
</evidence>
<dbReference type="InterPro" id="IPR050155">
    <property type="entry name" value="HAD-like_hydrolase_sf"/>
</dbReference>
<dbReference type="GO" id="GO:0008967">
    <property type="term" value="F:phosphoglycolate phosphatase activity"/>
    <property type="evidence" value="ECO:0007669"/>
    <property type="project" value="TreeGrafter"/>
</dbReference>
<dbReference type="GO" id="GO:0006281">
    <property type="term" value="P:DNA repair"/>
    <property type="evidence" value="ECO:0007669"/>
    <property type="project" value="TreeGrafter"/>
</dbReference>
<organism evidence="1 2">
    <name type="scientific">candidate division WOR-1 bacterium RIFOXYC2_FULL_46_14</name>
    <dbReference type="NCBI Taxonomy" id="1802587"/>
    <lineage>
        <taxon>Bacteria</taxon>
        <taxon>Bacillati</taxon>
        <taxon>Saganbacteria</taxon>
    </lineage>
</organism>
<dbReference type="PANTHER" id="PTHR43434:SF1">
    <property type="entry name" value="PHOSPHOGLYCOLATE PHOSPHATASE"/>
    <property type="match status" value="1"/>
</dbReference>